<sequence>MARPGSAGTSAAGNGEPKLSSVDPV</sequence>
<protein>
    <submittedName>
        <fullName evidence="2">Uncharacterized protein</fullName>
    </submittedName>
</protein>
<organism evidence="2">
    <name type="scientific">Arundo donax</name>
    <name type="common">Giant reed</name>
    <name type="synonym">Donax arundinaceus</name>
    <dbReference type="NCBI Taxonomy" id="35708"/>
    <lineage>
        <taxon>Eukaryota</taxon>
        <taxon>Viridiplantae</taxon>
        <taxon>Streptophyta</taxon>
        <taxon>Embryophyta</taxon>
        <taxon>Tracheophyta</taxon>
        <taxon>Spermatophyta</taxon>
        <taxon>Magnoliopsida</taxon>
        <taxon>Liliopsida</taxon>
        <taxon>Poales</taxon>
        <taxon>Poaceae</taxon>
        <taxon>PACMAD clade</taxon>
        <taxon>Arundinoideae</taxon>
        <taxon>Arundineae</taxon>
        <taxon>Arundo</taxon>
    </lineage>
</organism>
<evidence type="ECO:0000313" key="2">
    <source>
        <dbReference type="EMBL" id="JAD79971.1"/>
    </source>
</evidence>
<reference evidence="2" key="2">
    <citation type="journal article" date="2015" name="Data Brief">
        <title>Shoot transcriptome of the giant reed, Arundo donax.</title>
        <authorList>
            <person name="Barrero R.A."/>
            <person name="Guerrero F.D."/>
            <person name="Moolhuijzen P."/>
            <person name="Goolsby J.A."/>
            <person name="Tidwell J."/>
            <person name="Bellgard S.E."/>
            <person name="Bellgard M.I."/>
        </authorList>
    </citation>
    <scope>NUCLEOTIDE SEQUENCE</scope>
    <source>
        <tissue evidence="2">Shoot tissue taken approximately 20 cm above the soil surface</tissue>
    </source>
</reference>
<dbReference type="AlphaFoldDB" id="A0A0A9CWK3"/>
<accession>A0A0A9CWK3</accession>
<name>A0A0A9CWK3_ARUDO</name>
<feature type="region of interest" description="Disordered" evidence="1">
    <location>
        <begin position="1"/>
        <end position="25"/>
    </location>
</feature>
<reference evidence="2" key="1">
    <citation type="submission" date="2014-09" db="EMBL/GenBank/DDBJ databases">
        <authorList>
            <person name="Magalhaes I.L.F."/>
            <person name="Oliveira U."/>
            <person name="Santos F.R."/>
            <person name="Vidigal T.H.D.A."/>
            <person name="Brescovit A.D."/>
            <person name="Santos A.J."/>
        </authorList>
    </citation>
    <scope>NUCLEOTIDE SEQUENCE</scope>
    <source>
        <tissue evidence="2">Shoot tissue taken approximately 20 cm above the soil surface</tissue>
    </source>
</reference>
<evidence type="ECO:0000256" key="1">
    <source>
        <dbReference type="SAM" id="MobiDB-lite"/>
    </source>
</evidence>
<dbReference type="EMBL" id="GBRH01217924">
    <property type="protein sequence ID" value="JAD79971.1"/>
    <property type="molecule type" value="Transcribed_RNA"/>
</dbReference>
<proteinExistence type="predicted"/>